<evidence type="ECO:0000256" key="1">
    <source>
        <dbReference type="SAM" id="MobiDB-lite"/>
    </source>
</evidence>
<keyword evidence="3" id="KW-1185">Reference proteome</keyword>
<gene>
    <name evidence="2" type="ORF">E3E12_03105</name>
</gene>
<accession>A0A4Y6UB55</accession>
<reference evidence="2 3" key="1">
    <citation type="submission" date="2019-03" db="EMBL/GenBank/DDBJ databases">
        <title>The complete genome sequence of Swingsia_sp. F3b2 LMG30590(T).</title>
        <authorList>
            <person name="Chua K.-O."/>
            <person name="Chan K.-G."/>
            <person name="See-Too W.-S."/>
        </authorList>
    </citation>
    <scope>NUCLEOTIDE SEQUENCE [LARGE SCALE GENOMIC DNA]</scope>
    <source>
        <strain evidence="2 3">F3b2</strain>
    </source>
</reference>
<dbReference type="Proteomes" id="UP000318709">
    <property type="component" value="Chromosome"/>
</dbReference>
<organism evidence="2 3">
    <name type="scientific">Formicincola oecophyllae</name>
    <dbReference type="NCBI Taxonomy" id="2558361"/>
    <lineage>
        <taxon>Bacteria</taxon>
        <taxon>Pseudomonadati</taxon>
        <taxon>Pseudomonadota</taxon>
        <taxon>Alphaproteobacteria</taxon>
        <taxon>Acetobacterales</taxon>
        <taxon>Acetobacteraceae</taxon>
        <taxon>Formicincola</taxon>
    </lineage>
</organism>
<dbReference type="AlphaFoldDB" id="A0A4Y6UB55"/>
<dbReference type="EMBL" id="CP038231">
    <property type="protein sequence ID" value="QDH13355.1"/>
    <property type="molecule type" value="Genomic_DNA"/>
</dbReference>
<sequence>MHTNHATTEPVFRANCPVCDCKGDWHATTKEGRCECGCSCACHEREAATMPSTGCACSSIRRHGHSHDQAPDSQDVQDNQADQPVTAEESHDHDQPADAALILTPHDMIHQLEGLLKKRREIGFEKDGDNDPLFTEEDRMNALRFMVAGFGLAQAAAGASPAAVAQFAKTVLADMDNSPKVSGVGSSAKAAQGRHSGCECGPHGHHDH</sequence>
<dbReference type="KEGG" id="swf:E3E12_03105"/>
<protein>
    <submittedName>
        <fullName evidence="2">Uncharacterized protein</fullName>
    </submittedName>
</protein>
<feature type="region of interest" description="Disordered" evidence="1">
    <location>
        <begin position="180"/>
        <end position="208"/>
    </location>
</feature>
<evidence type="ECO:0000313" key="3">
    <source>
        <dbReference type="Proteomes" id="UP000318709"/>
    </source>
</evidence>
<proteinExistence type="predicted"/>
<name>A0A4Y6UB55_9PROT</name>
<dbReference type="RefSeq" id="WP_141443016.1">
    <property type="nucleotide sequence ID" value="NZ_CP038231.1"/>
</dbReference>
<evidence type="ECO:0000313" key="2">
    <source>
        <dbReference type="EMBL" id="QDH13355.1"/>
    </source>
</evidence>
<feature type="region of interest" description="Disordered" evidence="1">
    <location>
        <begin position="60"/>
        <end position="95"/>
    </location>
</feature>
<feature type="compositionally biased region" description="Polar residues" evidence="1">
    <location>
        <begin position="71"/>
        <end position="83"/>
    </location>
</feature>